<dbReference type="InterPro" id="IPR008254">
    <property type="entry name" value="Flavodoxin/NO_synth"/>
</dbReference>
<dbReference type="Gene3D" id="3.40.50.360">
    <property type="match status" value="1"/>
</dbReference>
<reference evidence="4" key="1">
    <citation type="journal article" date="2021" name="PeerJ">
        <title>Extensive microbial diversity within the chicken gut microbiome revealed by metagenomics and culture.</title>
        <authorList>
            <person name="Gilroy R."/>
            <person name="Ravi A."/>
            <person name="Getino M."/>
            <person name="Pursley I."/>
            <person name="Horton D.L."/>
            <person name="Alikhan N.F."/>
            <person name="Baker D."/>
            <person name="Gharbi K."/>
            <person name="Hall N."/>
            <person name="Watson M."/>
            <person name="Adriaenssens E.M."/>
            <person name="Foster-Nyarko E."/>
            <person name="Jarju S."/>
            <person name="Secka A."/>
            <person name="Antonio M."/>
            <person name="Oren A."/>
            <person name="Chaudhuri R.R."/>
            <person name="La Ragione R."/>
            <person name="Hildebrand F."/>
            <person name="Pallen M.J."/>
        </authorList>
    </citation>
    <scope>NUCLEOTIDE SEQUENCE</scope>
    <source>
        <strain evidence="4">ChiHjej11B10-19426</strain>
    </source>
</reference>
<comment type="caution">
    <text evidence="4">The sequence shown here is derived from an EMBL/GenBank/DDBJ whole genome shotgun (WGS) entry which is preliminary data.</text>
</comment>
<feature type="domain" description="Flavodoxin-like" evidence="3">
    <location>
        <begin position="51"/>
        <end position="193"/>
    </location>
</feature>
<dbReference type="Proteomes" id="UP000824014">
    <property type="component" value="Unassembled WGS sequence"/>
</dbReference>
<organism evidence="4 5">
    <name type="scientific">Candidatus Tidjanibacter faecipullorum</name>
    <dbReference type="NCBI Taxonomy" id="2838766"/>
    <lineage>
        <taxon>Bacteria</taxon>
        <taxon>Pseudomonadati</taxon>
        <taxon>Bacteroidota</taxon>
        <taxon>Bacteroidia</taxon>
        <taxon>Bacteroidales</taxon>
        <taxon>Rikenellaceae</taxon>
        <taxon>Tidjanibacter</taxon>
    </lineage>
</organism>
<feature type="region of interest" description="Disordered" evidence="1">
    <location>
        <begin position="26"/>
        <end position="46"/>
    </location>
</feature>
<sequence>MKKACSLLLLAFGLLLFGTVCGPNDRTTPTPPASTPDGSDEPSAPAPERRTLIVYYSFTNNTHTIVTDLQAQTGADILRVEPAEEGIDYAANNYAIGSALIQAIRNNPDDPASYPAIRTVPGDLNAYDTIIVAAPLWWSNMAAPLQTFLFQYGDRMAGKAIGLIVSSASSGISGVEADARQLIPDGDFLTPSLWIRSAQTADCHRLVADWLQEIGY</sequence>
<name>A0A9D2DC95_9BACT</name>
<dbReference type="PANTHER" id="PTHR39201">
    <property type="entry name" value="EXPORTED PROTEIN-RELATED"/>
    <property type="match status" value="1"/>
</dbReference>
<dbReference type="SUPFAM" id="SSF52218">
    <property type="entry name" value="Flavoproteins"/>
    <property type="match status" value="1"/>
</dbReference>
<dbReference type="EMBL" id="DXCC01000002">
    <property type="protein sequence ID" value="HIZ14381.1"/>
    <property type="molecule type" value="Genomic_DNA"/>
</dbReference>
<evidence type="ECO:0000259" key="3">
    <source>
        <dbReference type="Pfam" id="PF12682"/>
    </source>
</evidence>
<dbReference type="GO" id="GO:0010181">
    <property type="term" value="F:FMN binding"/>
    <property type="evidence" value="ECO:0007669"/>
    <property type="project" value="InterPro"/>
</dbReference>
<feature type="chain" id="PRO_5039336237" evidence="2">
    <location>
        <begin position="23"/>
        <end position="216"/>
    </location>
</feature>
<reference evidence="4" key="2">
    <citation type="submission" date="2021-04" db="EMBL/GenBank/DDBJ databases">
        <authorList>
            <person name="Gilroy R."/>
        </authorList>
    </citation>
    <scope>NUCLEOTIDE SEQUENCE</scope>
    <source>
        <strain evidence="4">ChiHjej11B10-19426</strain>
    </source>
</reference>
<proteinExistence type="predicted"/>
<protein>
    <submittedName>
        <fullName evidence="4">NAD(P)H-dependent oxidoreductase</fullName>
    </submittedName>
</protein>
<evidence type="ECO:0000313" key="4">
    <source>
        <dbReference type="EMBL" id="HIZ14381.1"/>
    </source>
</evidence>
<evidence type="ECO:0000256" key="2">
    <source>
        <dbReference type="SAM" id="SignalP"/>
    </source>
</evidence>
<dbReference type="InterPro" id="IPR029039">
    <property type="entry name" value="Flavoprotein-like_sf"/>
</dbReference>
<dbReference type="PANTHER" id="PTHR39201:SF1">
    <property type="entry name" value="FLAVODOXIN-LIKE DOMAIN-CONTAINING PROTEIN"/>
    <property type="match status" value="1"/>
</dbReference>
<accession>A0A9D2DC95</accession>
<gene>
    <name evidence="4" type="ORF">H9816_00470</name>
</gene>
<evidence type="ECO:0000313" key="5">
    <source>
        <dbReference type="Proteomes" id="UP000824014"/>
    </source>
</evidence>
<dbReference type="AlphaFoldDB" id="A0A9D2DC95"/>
<dbReference type="Pfam" id="PF12682">
    <property type="entry name" value="Flavodoxin_4"/>
    <property type="match status" value="1"/>
</dbReference>
<evidence type="ECO:0000256" key="1">
    <source>
        <dbReference type="SAM" id="MobiDB-lite"/>
    </source>
</evidence>
<keyword evidence="2" id="KW-0732">Signal</keyword>
<feature type="signal peptide" evidence="2">
    <location>
        <begin position="1"/>
        <end position="22"/>
    </location>
</feature>